<dbReference type="SUPFAM" id="SSF47598">
    <property type="entry name" value="Ribbon-helix-helix"/>
    <property type="match status" value="1"/>
</dbReference>
<evidence type="ECO:0000313" key="3">
    <source>
        <dbReference type="Proteomes" id="UP000075787"/>
    </source>
</evidence>
<organism evidence="2 3">
    <name type="scientific">Tistrella mobilis</name>
    <dbReference type="NCBI Taxonomy" id="171437"/>
    <lineage>
        <taxon>Bacteria</taxon>
        <taxon>Pseudomonadati</taxon>
        <taxon>Pseudomonadota</taxon>
        <taxon>Alphaproteobacteria</taxon>
        <taxon>Geminicoccales</taxon>
        <taxon>Geminicoccaceae</taxon>
        <taxon>Tistrella</taxon>
    </lineage>
</organism>
<feature type="compositionally biased region" description="Low complexity" evidence="1">
    <location>
        <begin position="41"/>
        <end position="52"/>
    </location>
</feature>
<dbReference type="GO" id="GO:0006355">
    <property type="term" value="P:regulation of DNA-templated transcription"/>
    <property type="evidence" value="ECO:0007669"/>
    <property type="project" value="InterPro"/>
</dbReference>
<feature type="region of interest" description="Disordered" evidence="1">
    <location>
        <begin position="1"/>
        <end position="25"/>
    </location>
</feature>
<dbReference type="EMBL" id="LPZR01000171">
    <property type="protein sequence ID" value="KYO51565.1"/>
    <property type="molecule type" value="Genomic_DNA"/>
</dbReference>
<evidence type="ECO:0000256" key="1">
    <source>
        <dbReference type="SAM" id="MobiDB-lite"/>
    </source>
</evidence>
<dbReference type="Gene3D" id="1.10.1220.10">
    <property type="entry name" value="Met repressor-like"/>
    <property type="match status" value="1"/>
</dbReference>
<dbReference type="Proteomes" id="UP000075787">
    <property type="component" value="Unassembled WGS sequence"/>
</dbReference>
<protein>
    <submittedName>
        <fullName evidence="2">Uncharacterized protein</fullName>
    </submittedName>
</protein>
<dbReference type="RefSeq" id="WP_062766050.1">
    <property type="nucleotide sequence ID" value="NZ_CP121016.1"/>
</dbReference>
<dbReference type="InterPro" id="IPR010985">
    <property type="entry name" value="Ribbon_hlx_hlx"/>
</dbReference>
<sequence length="115" mass="12320">MSESKRDGARKRATLDLSGFAPTPAKPAAADVAAAIGREAGFTSRAASVSTPTPTPTPRRDARMTIVLPAGLHDWLREQAFHRGTSMRGVIMAALKEAGAPVDDDDLHDRRQTRD</sequence>
<feature type="region of interest" description="Disordered" evidence="1">
    <location>
        <begin position="41"/>
        <end position="62"/>
    </location>
</feature>
<dbReference type="InterPro" id="IPR013321">
    <property type="entry name" value="Arc_rbn_hlx_hlx"/>
</dbReference>
<name>A0A161Q260_9PROT</name>
<accession>A0A161Q260</accession>
<comment type="caution">
    <text evidence="2">The sequence shown here is derived from an EMBL/GenBank/DDBJ whole genome shotgun (WGS) entry which is preliminary data.</text>
</comment>
<gene>
    <name evidence="2" type="ORF">AUP44_08585</name>
</gene>
<dbReference type="AlphaFoldDB" id="A0A161Q260"/>
<proteinExistence type="predicted"/>
<evidence type="ECO:0000313" key="2">
    <source>
        <dbReference type="EMBL" id="KYO51565.1"/>
    </source>
</evidence>
<reference evidence="2 3" key="1">
    <citation type="submission" date="2015-12" db="EMBL/GenBank/DDBJ databases">
        <title>Genome sequence of Tistrella mobilis MCCC 1A02139.</title>
        <authorList>
            <person name="Lu L."/>
            <person name="Lai Q."/>
            <person name="Shao Z."/>
            <person name="Qian P."/>
        </authorList>
    </citation>
    <scope>NUCLEOTIDE SEQUENCE [LARGE SCALE GENOMIC DNA]</scope>
    <source>
        <strain evidence="2 3">MCCC 1A02139</strain>
    </source>
</reference>
<dbReference type="GeneID" id="97239810"/>